<dbReference type="SUPFAM" id="SSF51905">
    <property type="entry name" value="FAD/NAD(P)-binding domain"/>
    <property type="match status" value="2"/>
</dbReference>
<evidence type="ECO:0000256" key="3">
    <source>
        <dbReference type="ARBA" id="ARBA00022827"/>
    </source>
</evidence>
<reference evidence="6 7" key="1">
    <citation type="submission" date="2024-03" db="EMBL/GenBank/DDBJ databases">
        <title>Genome-scale model development and genomic sequencing of the oleaginous clade Lipomyces.</title>
        <authorList>
            <consortium name="Lawrence Berkeley National Laboratory"/>
            <person name="Czajka J.J."/>
            <person name="Han Y."/>
            <person name="Kim J."/>
            <person name="Mondo S.J."/>
            <person name="Hofstad B.A."/>
            <person name="Robles A."/>
            <person name="Haridas S."/>
            <person name="Riley R."/>
            <person name="LaButti K."/>
            <person name="Pangilinan J."/>
            <person name="Andreopoulos W."/>
            <person name="Lipzen A."/>
            <person name="Yan J."/>
            <person name="Wang M."/>
            <person name="Ng V."/>
            <person name="Grigoriev I.V."/>
            <person name="Spatafora J.W."/>
            <person name="Magnuson J.K."/>
            <person name="Baker S.E."/>
            <person name="Pomraning K.R."/>
        </authorList>
    </citation>
    <scope>NUCLEOTIDE SEQUENCE [LARGE SCALE GENOMIC DNA]</scope>
    <source>
        <strain evidence="6 7">Phaff 52-87</strain>
    </source>
</reference>
<dbReference type="RefSeq" id="XP_064767267.1">
    <property type="nucleotide sequence ID" value="XM_064913173.1"/>
</dbReference>
<organism evidence="6 7">
    <name type="scientific">Myxozyma melibiosi</name>
    <dbReference type="NCBI Taxonomy" id="54550"/>
    <lineage>
        <taxon>Eukaryota</taxon>
        <taxon>Fungi</taxon>
        <taxon>Dikarya</taxon>
        <taxon>Ascomycota</taxon>
        <taxon>Saccharomycotina</taxon>
        <taxon>Lipomycetes</taxon>
        <taxon>Lipomycetales</taxon>
        <taxon>Lipomycetaceae</taxon>
        <taxon>Myxozyma</taxon>
    </lineage>
</organism>
<dbReference type="Pfam" id="PF00743">
    <property type="entry name" value="FMO-like"/>
    <property type="match status" value="1"/>
</dbReference>
<evidence type="ECO:0000256" key="2">
    <source>
        <dbReference type="ARBA" id="ARBA00022630"/>
    </source>
</evidence>
<evidence type="ECO:0000256" key="1">
    <source>
        <dbReference type="ARBA" id="ARBA00010139"/>
    </source>
</evidence>
<gene>
    <name evidence="6" type="ORF">BZA70DRAFT_281859</name>
</gene>
<accession>A0ABR1F309</accession>
<dbReference type="Gene3D" id="3.50.50.60">
    <property type="entry name" value="FAD/NAD(P)-binding domain"/>
    <property type="match status" value="2"/>
</dbReference>
<feature type="region of interest" description="Disordered" evidence="5">
    <location>
        <begin position="533"/>
        <end position="556"/>
    </location>
</feature>
<dbReference type="GO" id="GO:0004497">
    <property type="term" value="F:monooxygenase activity"/>
    <property type="evidence" value="ECO:0007669"/>
    <property type="project" value="UniProtKB-KW"/>
</dbReference>
<comment type="caution">
    <text evidence="6">The sequence shown here is derived from an EMBL/GenBank/DDBJ whole genome shotgun (WGS) entry which is preliminary data.</text>
</comment>
<keyword evidence="2" id="KW-0285">Flavoprotein</keyword>
<dbReference type="InterPro" id="IPR036188">
    <property type="entry name" value="FAD/NAD-bd_sf"/>
</dbReference>
<evidence type="ECO:0000256" key="4">
    <source>
        <dbReference type="ARBA" id="ARBA00023002"/>
    </source>
</evidence>
<proteinExistence type="inferred from homology"/>
<keyword evidence="4" id="KW-0560">Oxidoreductase</keyword>
<keyword evidence="7" id="KW-1185">Reference proteome</keyword>
<evidence type="ECO:0000313" key="6">
    <source>
        <dbReference type="EMBL" id="KAK7204234.1"/>
    </source>
</evidence>
<name>A0ABR1F309_9ASCO</name>
<evidence type="ECO:0000256" key="5">
    <source>
        <dbReference type="SAM" id="MobiDB-lite"/>
    </source>
</evidence>
<dbReference type="Proteomes" id="UP001498771">
    <property type="component" value="Unassembled WGS sequence"/>
</dbReference>
<dbReference type="PANTHER" id="PTHR42877:SF8">
    <property type="entry name" value="MONOOXYGENASE"/>
    <property type="match status" value="1"/>
</dbReference>
<dbReference type="PANTHER" id="PTHR42877">
    <property type="entry name" value="L-ORNITHINE N(5)-MONOOXYGENASE-RELATED"/>
    <property type="match status" value="1"/>
</dbReference>
<protein>
    <submittedName>
        <fullName evidence="6">Flavin-binding monooxygenase</fullName>
    </submittedName>
</protein>
<keyword evidence="6" id="KW-0503">Monooxygenase</keyword>
<sequence>MTASKFVNPINTPQRRLKTICIGAGASGLYYAYKIQRHFDDFDLTVYEKNAGIAGTWWENRYPGCACDVPAHSYIYSFEPYAEWSSSYASSKEIYGYFKHFADKYDLNKYIKLQHQVSAATWDEESATWSVQIKDLVSGEIITDWCHILVNASGILNAWRYPPIPGLNSFKGKLLHTANWDESEDLTGKTVGLVGNGSSAIQVLPTILPIVSKLTTFIMEPTWVSPPVGMEYKVYSDEDKKRFREHPEELLEMRRETENYLNGQFETFFRDSEHQLRAREFMRAEMTRKLGDPALVEKLIPSWSVGCRRITPGRNYLESLSDPKVEVVFSMVSEVTEKGCKVLSGSEHEMDVLIMATGFDTSFKPRFPVIGRDGKSLAEVWEGNPQAYLGIAASGFPNYFVSLGPNCPIGNGPVLLSIEVEVNYMIDMISRYQKENIKAFDVCADAVKDFNEHKDEFMDTTIWVDECKSWYKAGSSQNKVTALWPGSTLHYREALAVPRYEDWKFTYYGNRFDYLGNGRSVAEAVVHDLNSHVGNEDTSKIDPALKRAEAKKESVQ</sequence>
<keyword evidence="3" id="KW-0274">FAD</keyword>
<dbReference type="EMBL" id="JBBJBU010000009">
    <property type="protein sequence ID" value="KAK7204234.1"/>
    <property type="molecule type" value="Genomic_DNA"/>
</dbReference>
<evidence type="ECO:0000313" key="7">
    <source>
        <dbReference type="Proteomes" id="UP001498771"/>
    </source>
</evidence>
<comment type="similarity">
    <text evidence="1">Belongs to the FAD-binding monooxygenase family.</text>
</comment>
<dbReference type="InterPro" id="IPR020946">
    <property type="entry name" value="Flavin_mOase-like"/>
</dbReference>
<dbReference type="GeneID" id="90038685"/>
<dbReference type="InterPro" id="IPR051209">
    <property type="entry name" value="FAD-bind_Monooxygenase_sf"/>
</dbReference>